<comment type="catalytic activity">
    <reaction evidence="1 7">
        <text>6-phospho-D-glucono-1,5-lactone + H2O = 6-phospho-D-gluconate + H(+)</text>
        <dbReference type="Rhea" id="RHEA:12556"/>
        <dbReference type="ChEBI" id="CHEBI:15377"/>
        <dbReference type="ChEBI" id="CHEBI:15378"/>
        <dbReference type="ChEBI" id="CHEBI:57955"/>
        <dbReference type="ChEBI" id="CHEBI:58759"/>
        <dbReference type="EC" id="3.1.1.31"/>
    </reaction>
</comment>
<evidence type="ECO:0000256" key="2">
    <source>
        <dbReference type="ARBA" id="ARBA00002681"/>
    </source>
</evidence>
<evidence type="ECO:0000256" key="5">
    <source>
        <dbReference type="ARBA" id="ARBA00013198"/>
    </source>
</evidence>
<dbReference type="UniPathway" id="UPA00115">
    <property type="reaction ID" value="UER00409"/>
</dbReference>
<evidence type="ECO:0000256" key="1">
    <source>
        <dbReference type="ARBA" id="ARBA00000832"/>
    </source>
</evidence>
<dbReference type="EMBL" id="QDAG01000004">
    <property type="protein sequence ID" value="KAE8128774.1"/>
    <property type="molecule type" value="Genomic_DNA"/>
</dbReference>
<evidence type="ECO:0000256" key="3">
    <source>
        <dbReference type="ARBA" id="ARBA00004961"/>
    </source>
</evidence>
<comment type="caution">
    <text evidence="10">The sequence shown here is derived from an EMBL/GenBank/DDBJ whole genome shotgun (WGS) entry which is preliminary data.</text>
</comment>
<dbReference type="RefSeq" id="WP_152580567.1">
    <property type="nucleotide sequence ID" value="NZ_JALCCS010000033.1"/>
</dbReference>
<gene>
    <name evidence="7 10" type="primary">pgl</name>
    <name evidence="10" type="ORF">DDE84_04785</name>
</gene>
<proteinExistence type="inferred from homology"/>
<dbReference type="GeneID" id="78126998"/>
<dbReference type="Proteomes" id="UP000325415">
    <property type="component" value="Unassembled WGS sequence"/>
</dbReference>
<dbReference type="AlphaFoldDB" id="A0A5N6S332"/>
<keyword evidence="11" id="KW-1185">Reference proteome</keyword>
<dbReference type="CDD" id="cd01400">
    <property type="entry name" value="6PGL"/>
    <property type="match status" value="1"/>
</dbReference>
<dbReference type="InterPro" id="IPR039104">
    <property type="entry name" value="6PGL"/>
</dbReference>
<dbReference type="InterPro" id="IPR006148">
    <property type="entry name" value="Glc/Gal-6P_isomerase"/>
</dbReference>
<comment type="pathway">
    <text evidence="3 7">Carbohydrate degradation; pentose phosphate pathway; D-ribulose 5-phosphate from D-glucose 6-phosphate (oxidative stage): step 2/3.</text>
</comment>
<keyword evidence="7 10" id="KW-0378">Hydrolase</keyword>
<evidence type="ECO:0000256" key="8">
    <source>
        <dbReference type="SAM" id="MobiDB-lite"/>
    </source>
</evidence>
<dbReference type="GO" id="GO:0017057">
    <property type="term" value="F:6-phosphogluconolactonase activity"/>
    <property type="evidence" value="ECO:0007669"/>
    <property type="project" value="UniProtKB-UniRule"/>
</dbReference>
<reference evidence="10 11" key="1">
    <citation type="submission" date="2018-04" db="EMBL/GenBank/DDBJ databases">
        <authorList>
            <person name="Eckel V.P."/>
            <person name="Vogel R.F."/>
        </authorList>
    </citation>
    <scope>NUCLEOTIDE SEQUENCE [LARGE SCALE GENOMIC DNA]</scope>
    <source>
        <strain evidence="11">TMW 2.1764</strain>
    </source>
</reference>
<dbReference type="PANTHER" id="PTHR11054">
    <property type="entry name" value="6-PHOSPHOGLUCONOLACTONASE"/>
    <property type="match status" value="1"/>
</dbReference>
<dbReference type="OrthoDB" id="9810967at2"/>
<organism evidence="10 11">
    <name type="scientific">Bifidobacterium tibiigranuli</name>
    <dbReference type="NCBI Taxonomy" id="2172043"/>
    <lineage>
        <taxon>Bacteria</taxon>
        <taxon>Bacillati</taxon>
        <taxon>Actinomycetota</taxon>
        <taxon>Actinomycetes</taxon>
        <taxon>Bifidobacteriales</taxon>
        <taxon>Bifidobacteriaceae</taxon>
        <taxon>Bifidobacterium</taxon>
    </lineage>
</organism>
<dbReference type="GO" id="GO:0005975">
    <property type="term" value="P:carbohydrate metabolic process"/>
    <property type="evidence" value="ECO:0007669"/>
    <property type="project" value="UniProtKB-UniRule"/>
</dbReference>
<comment type="similarity">
    <text evidence="4 7">Belongs to the glucosamine/galactosamine-6-phosphate isomerase family. 6-phosphogluconolactonase subfamily.</text>
</comment>
<evidence type="ECO:0000313" key="10">
    <source>
        <dbReference type="EMBL" id="KAE8128774.1"/>
    </source>
</evidence>
<protein>
    <recommendedName>
        <fullName evidence="6 7">6-phosphogluconolactonase</fullName>
        <shortName evidence="7">6PGL</shortName>
        <ecNumber evidence="5 7">3.1.1.31</ecNumber>
    </recommendedName>
</protein>
<dbReference type="SUPFAM" id="SSF100950">
    <property type="entry name" value="NagB/RpiA/CoA transferase-like"/>
    <property type="match status" value="1"/>
</dbReference>
<dbReference type="EC" id="3.1.1.31" evidence="5 7"/>
<evidence type="ECO:0000256" key="6">
    <source>
        <dbReference type="ARBA" id="ARBA00020337"/>
    </source>
</evidence>
<accession>A0A5N6S332</accession>
<evidence type="ECO:0000313" key="11">
    <source>
        <dbReference type="Proteomes" id="UP000325415"/>
    </source>
</evidence>
<dbReference type="InterPro" id="IPR037171">
    <property type="entry name" value="NagB/RpiA_transferase-like"/>
</dbReference>
<name>A0A5N6S332_9BIFI</name>
<feature type="domain" description="Glucosamine/galactosamine-6-phosphate isomerase" evidence="9">
    <location>
        <begin position="12"/>
        <end position="260"/>
    </location>
</feature>
<evidence type="ECO:0000256" key="4">
    <source>
        <dbReference type="ARBA" id="ARBA00010662"/>
    </source>
</evidence>
<dbReference type="GO" id="GO:0006098">
    <property type="term" value="P:pentose-phosphate shunt"/>
    <property type="evidence" value="ECO:0007669"/>
    <property type="project" value="UniProtKB-UniPathway"/>
</dbReference>
<dbReference type="PANTHER" id="PTHR11054:SF0">
    <property type="entry name" value="6-PHOSPHOGLUCONOLACTONASE"/>
    <property type="match status" value="1"/>
</dbReference>
<sequence>MAERQLVVYRDGDTIAQAGAQRTLLAILDTLSAQPQAERFDLALTGGSDSLKALSYMASNPLTQVIDWSRVHIWWGDERFVAADDEDRNALQARRRFLDALVSDGRLPAANIHEMPADTRSPKQAAADAAASDAGDDTANDALLDAAAQQYEQELVAELGEQPVFDLLILGMGPDGHYASLFPGHTEVNITDRLVVGVNHSPKMPPLRLSLTAPLLARSRRTWFFTAGAAKADAIAQVFAKPDNPSYPSSFAAGTEEFIWFTTADAVAKVL</sequence>
<comment type="function">
    <text evidence="2 7">Hydrolysis of 6-phosphogluconolactone to 6-phosphogluconate.</text>
</comment>
<feature type="region of interest" description="Disordered" evidence="8">
    <location>
        <begin position="113"/>
        <end position="136"/>
    </location>
</feature>
<dbReference type="NCBIfam" id="TIGR01198">
    <property type="entry name" value="pgl"/>
    <property type="match status" value="1"/>
</dbReference>
<dbReference type="Gene3D" id="3.40.50.1360">
    <property type="match status" value="1"/>
</dbReference>
<evidence type="ECO:0000259" key="9">
    <source>
        <dbReference type="Pfam" id="PF01182"/>
    </source>
</evidence>
<dbReference type="InterPro" id="IPR005900">
    <property type="entry name" value="6-phosphogluconolactonase_DevB"/>
</dbReference>
<evidence type="ECO:0000256" key="7">
    <source>
        <dbReference type="RuleBase" id="RU365095"/>
    </source>
</evidence>
<dbReference type="Pfam" id="PF01182">
    <property type="entry name" value="Glucosamine_iso"/>
    <property type="match status" value="1"/>
</dbReference>